<gene>
    <name evidence="1" type="ORF">AKJ36_00885</name>
</gene>
<organism evidence="1 2">
    <name type="scientific">candidate division MSBL1 archaeon SCGC-AAA259I07</name>
    <dbReference type="NCBI Taxonomy" id="1698266"/>
    <lineage>
        <taxon>Archaea</taxon>
        <taxon>Methanobacteriati</taxon>
        <taxon>Methanobacteriota</taxon>
        <taxon>candidate division MSBL1</taxon>
    </lineage>
</organism>
<dbReference type="AlphaFoldDB" id="A0A133UMK8"/>
<dbReference type="EMBL" id="LHXQ01000007">
    <property type="protein sequence ID" value="KXA95336.1"/>
    <property type="molecule type" value="Genomic_DNA"/>
</dbReference>
<sequence>MRKTGISPRSVKLESNGQIAQCDKLESTCEFHKLDKIQKGLEFPNQLEEGGEFHHFSKLEDPRTGGQIAHHIQNYHAVVILIMTKGVQIEHLLLVH</sequence>
<reference evidence="1 2" key="1">
    <citation type="journal article" date="2016" name="Sci. Rep.">
        <title>Metabolic traits of an uncultured archaeal lineage -MSBL1- from brine pools of the Red Sea.</title>
        <authorList>
            <person name="Mwirichia R."/>
            <person name="Alam I."/>
            <person name="Rashid M."/>
            <person name="Vinu M."/>
            <person name="Ba-Alawi W."/>
            <person name="Anthony Kamau A."/>
            <person name="Kamanda Ngugi D."/>
            <person name="Goker M."/>
            <person name="Klenk H.P."/>
            <person name="Bajic V."/>
            <person name="Stingl U."/>
        </authorList>
    </citation>
    <scope>NUCLEOTIDE SEQUENCE [LARGE SCALE GENOMIC DNA]</scope>
    <source>
        <strain evidence="1">SCGC-AAA259I07</strain>
    </source>
</reference>
<comment type="caution">
    <text evidence="1">The sequence shown here is derived from an EMBL/GenBank/DDBJ whole genome shotgun (WGS) entry which is preliminary data.</text>
</comment>
<keyword evidence="2" id="KW-1185">Reference proteome</keyword>
<accession>A0A133UMK8</accession>
<evidence type="ECO:0000313" key="1">
    <source>
        <dbReference type="EMBL" id="KXA95336.1"/>
    </source>
</evidence>
<dbReference type="Proteomes" id="UP000070155">
    <property type="component" value="Unassembled WGS sequence"/>
</dbReference>
<name>A0A133UMK8_9EURY</name>
<proteinExistence type="predicted"/>
<evidence type="ECO:0000313" key="2">
    <source>
        <dbReference type="Proteomes" id="UP000070155"/>
    </source>
</evidence>
<protein>
    <submittedName>
        <fullName evidence="1">Uncharacterized protein</fullName>
    </submittedName>
</protein>